<evidence type="ECO:0000313" key="9">
    <source>
        <dbReference type="Proteomes" id="UP000254236"/>
    </source>
</evidence>
<sequence length="374" mass="38604">MTVLLAAPILLTLTLLLSGLAKLGARQGTEDAMTSLRLPWRSMHRSVASVLPVTEIVLALGLWFPFVPLQVLVAVVIALLLVTYLVIIARALRFEEQVECSCFGTLASPTVSGTTLGRNLMLVGLGVLTVIAAASGLLTAALVQAPLTVMGLGAALLLAVVLTALTLGGAVPETAPAEASPSDRARSGTAAPAPATIVEAEVGSAPESGPGDGNEELLDYERTAIPAAVVQRVDGRLSTLRQLASHRAALLVFVSEGCGPCERVLDQGPGWLEALSPVLDVHFVFATPLDHRRERTVQRIGDHALHDLQSVARGALGARSAPSAVLLGADGLLAGGPVTGGSEVIGFVEEILEQLQEAQQPGERPAAESPSPAS</sequence>
<proteinExistence type="predicted"/>
<evidence type="ECO:0000313" key="8">
    <source>
        <dbReference type="EMBL" id="RRR22586.1"/>
    </source>
</evidence>
<dbReference type="EMBL" id="QSWH01000004">
    <property type="protein sequence ID" value="RRR22586.1"/>
    <property type="molecule type" value="Genomic_DNA"/>
</dbReference>
<accession>A0A345YSG9</accession>
<feature type="transmembrane region" description="Helical" evidence="5">
    <location>
        <begin position="149"/>
        <end position="171"/>
    </location>
</feature>
<evidence type="ECO:0000256" key="4">
    <source>
        <dbReference type="ARBA" id="ARBA00023136"/>
    </source>
</evidence>
<dbReference type="KEGG" id="bsau:DWV08_15445"/>
<feature type="transmembrane region" description="Helical" evidence="5">
    <location>
        <begin position="120"/>
        <end position="142"/>
    </location>
</feature>
<evidence type="ECO:0000256" key="2">
    <source>
        <dbReference type="ARBA" id="ARBA00022692"/>
    </source>
</evidence>
<evidence type="ECO:0000259" key="6">
    <source>
        <dbReference type="Pfam" id="PF07291"/>
    </source>
</evidence>
<gene>
    <name evidence="7" type="ORF">DWV08_15445</name>
    <name evidence="8" type="ORF">DXU92_10065</name>
</gene>
<evidence type="ECO:0000256" key="3">
    <source>
        <dbReference type="ARBA" id="ARBA00022989"/>
    </source>
</evidence>
<dbReference type="SUPFAM" id="SSF52833">
    <property type="entry name" value="Thioredoxin-like"/>
    <property type="match status" value="1"/>
</dbReference>
<feature type="transmembrane region" description="Helical" evidence="5">
    <location>
        <begin position="45"/>
        <end position="64"/>
    </location>
</feature>
<keyword evidence="2 5" id="KW-0812">Transmembrane</keyword>
<feature type="transmembrane region" description="Helical" evidence="5">
    <location>
        <begin position="71"/>
        <end position="89"/>
    </location>
</feature>
<organism evidence="8 10">
    <name type="scientific">Brachybacterium saurashtrense</name>
    <dbReference type="NCBI Taxonomy" id="556288"/>
    <lineage>
        <taxon>Bacteria</taxon>
        <taxon>Bacillati</taxon>
        <taxon>Actinomycetota</taxon>
        <taxon>Actinomycetes</taxon>
        <taxon>Micrococcales</taxon>
        <taxon>Dermabacteraceae</taxon>
        <taxon>Brachybacterium</taxon>
    </lineage>
</organism>
<comment type="subcellular location">
    <subcellularLocation>
        <location evidence="1">Membrane</location>
        <topology evidence="1">Multi-pass membrane protein</topology>
    </subcellularLocation>
</comment>
<dbReference type="Pfam" id="PF07291">
    <property type="entry name" value="MauE"/>
    <property type="match status" value="1"/>
</dbReference>
<dbReference type="InterPro" id="IPR036249">
    <property type="entry name" value="Thioredoxin-like_sf"/>
</dbReference>
<dbReference type="Proteomes" id="UP000254236">
    <property type="component" value="Chromosome"/>
</dbReference>
<protein>
    <recommendedName>
        <fullName evidence="6">Methylamine utilisation protein MauE domain-containing protein</fullName>
    </recommendedName>
</protein>
<keyword evidence="3 5" id="KW-1133">Transmembrane helix</keyword>
<reference evidence="7 9" key="1">
    <citation type="submission" date="2018-07" db="EMBL/GenBank/DDBJ databases">
        <title>Brachybacterium saurashtrense DSM 23186 genome sequence.</title>
        <authorList>
            <person name="Guo L."/>
        </authorList>
    </citation>
    <scope>NUCLEOTIDE SEQUENCE [LARGE SCALE GENOMIC DNA]</scope>
    <source>
        <strain evidence="7 9">DSM 23186</strain>
    </source>
</reference>
<name>A0A345YSG9_9MICO</name>
<keyword evidence="9" id="KW-1185">Reference proteome</keyword>
<dbReference type="AlphaFoldDB" id="A0A345YSG9"/>
<evidence type="ECO:0000313" key="10">
    <source>
        <dbReference type="Proteomes" id="UP000282185"/>
    </source>
</evidence>
<dbReference type="EMBL" id="CP031356">
    <property type="protein sequence ID" value="AXK46871.1"/>
    <property type="molecule type" value="Genomic_DNA"/>
</dbReference>
<evidence type="ECO:0000256" key="1">
    <source>
        <dbReference type="ARBA" id="ARBA00004141"/>
    </source>
</evidence>
<dbReference type="Proteomes" id="UP000282185">
    <property type="component" value="Unassembled WGS sequence"/>
</dbReference>
<reference evidence="8 10" key="2">
    <citation type="submission" date="2018-08" db="EMBL/GenBank/DDBJ databases">
        <title>Brachybacterium saurashtrense DSM 23186.</title>
        <authorList>
            <person name="Li Y."/>
        </authorList>
    </citation>
    <scope>NUCLEOTIDE SEQUENCE [LARGE SCALE GENOMIC DNA]</scope>
    <source>
        <strain evidence="8 10">DSM 23186</strain>
    </source>
</reference>
<dbReference type="OrthoDB" id="5006039at2"/>
<evidence type="ECO:0000256" key="5">
    <source>
        <dbReference type="SAM" id="Phobius"/>
    </source>
</evidence>
<dbReference type="RefSeq" id="WP_115414618.1">
    <property type="nucleotide sequence ID" value="NZ_CP031356.1"/>
</dbReference>
<dbReference type="GO" id="GO:0030416">
    <property type="term" value="P:methylamine metabolic process"/>
    <property type="evidence" value="ECO:0007669"/>
    <property type="project" value="InterPro"/>
</dbReference>
<feature type="domain" description="Methylamine utilisation protein MauE" evidence="6">
    <location>
        <begin position="3"/>
        <end position="130"/>
    </location>
</feature>
<evidence type="ECO:0000313" key="7">
    <source>
        <dbReference type="EMBL" id="AXK46871.1"/>
    </source>
</evidence>
<dbReference type="InterPro" id="IPR009908">
    <property type="entry name" value="Methylamine_util_MauE"/>
</dbReference>
<keyword evidence="4 5" id="KW-0472">Membrane</keyword>
<dbReference type="GO" id="GO:0016020">
    <property type="term" value="C:membrane"/>
    <property type="evidence" value="ECO:0007669"/>
    <property type="project" value="UniProtKB-SubCell"/>
</dbReference>